<reference evidence="2 3" key="1">
    <citation type="journal article" date="2019" name="Int. J. Syst. Evol. Microbiol.">
        <title>The Global Catalogue of Microorganisms (GCM) 10K type strain sequencing project: providing services to taxonomists for standard genome sequencing and annotation.</title>
        <authorList>
            <consortium name="The Broad Institute Genomics Platform"/>
            <consortium name="The Broad Institute Genome Sequencing Center for Infectious Disease"/>
            <person name="Wu L."/>
            <person name="Ma J."/>
        </authorList>
    </citation>
    <scope>NUCLEOTIDE SEQUENCE [LARGE SCALE GENOMIC DNA]</scope>
    <source>
        <strain evidence="2 3">JCM 4788</strain>
    </source>
</reference>
<dbReference type="EMBL" id="BAAABX010000093">
    <property type="protein sequence ID" value="GAA0439244.1"/>
    <property type="molecule type" value="Genomic_DNA"/>
</dbReference>
<feature type="region of interest" description="Disordered" evidence="1">
    <location>
        <begin position="43"/>
        <end position="63"/>
    </location>
</feature>
<evidence type="ECO:0000313" key="2">
    <source>
        <dbReference type="EMBL" id="GAA0439244.1"/>
    </source>
</evidence>
<sequence>MTTTPAEPCPRCGHPLGDHPARSHMTHARNVAICVPCGTHEADRQARGLAPIPPGEWPLRSRA</sequence>
<proteinExistence type="predicted"/>
<feature type="region of interest" description="Disordered" evidence="1">
    <location>
        <begin position="1"/>
        <end position="23"/>
    </location>
</feature>
<evidence type="ECO:0000313" key="3">
    <source>
        <dbReference type="Proteomes" id="UP001500879"/>
    </source>
</evidence>
<accession>A0ABN0Z8V5</accession>
<name>A0ABN0Z8V5_9ACTN</name>
<organism evidence="2 3">
    <name type="scientific">Streptomyces luteireticuli</name>
    <dbReference type="NCBI Taxonomy" id="173858"/>
    <lineage>
        <taxon>Bacteria</taxon>
        <taxon>Bacillati</taxon>
        <taxon>Actinomycetota</taxon>
        <taxon>Actinomycetes</taxon>
        <taxon>Kitasatosporales</taxon>
        <taxon>Streptomycetaceae</taxon>
        <taxon>Streptomyces</taxon>
    </lineage>
</organism>
<dbReference type="Proteomes" id="UP001500879">
    <property type="component" value="Unassembled WGS sequence"/>
</dbReference>
<comment type="caution">
    <text evidence="2">The sequence shown here is derived from an EMBL/GenBank/DDBJ whole genome shotgun (WGS) entry which is preliminary data.</text>
</comment>
<gene>
    <name evidence="2" type="ORF">GCM10010357_70840</name>
</gene>
<evidence type="ECO:0000256" key="1">
    <source>
        <dbReference type="SAM" id="MobiDB-lite"/>
    </source>
</evidence>
<protein>
    <submittedName>
        <fullName evidence="2">Uncharacterized protein</fullName>
    </submittedName>
</protein>
<keyword evidence="3" id="KW-1185">Reference proteome</keyword>